<dbReference type="Gene3D" id="3.40.30.10">
    <property type="entry name" value="Glutaredoxin"/>
    <property type="match status" value="1"/>
</dbReference>
<feature type="signal peptide" evidence="7">
    <location>
        <begin position="1"/>
        <end position="20"/>
    </location>
</feature>
<feature type="domain" description="Disulphide bond isomerase DsbC/G N-terminal" evidence="8">
    <location>
        <begin position="39"/>
        <end position="104"/>
    </location>
</feature>
<feature type="chain" id="PRO_5011829360" description="Thiol:disulfide interchange protein" evidence="7">
    <location>
        <begin position="21"/>
        <end position="261"/>
    </location>
</feature>
<reference evidence="10 11" key="1">
    <citation type="submission" date="2017-02" db="EMBL/GenBank/DDBJ databases">
        <title>Draft genome sequence of Moraxella porci CCUG 54912T type strain.</title>
        <authorList>
            <person name="Salva-Serra F."/>
            <person name="Engstrom-Jakobsson H."/>
            <person name="Thorell K."/>
            <person name="Jaen-Luchoro D."/>
            <person name="Gonzales-Siles L."/>
            <person name="Karlsson R."/>
            <person name="Yazdan S."/>
            <person name="Boulund F."/>
            <person name="Johnning A."/>
            <person name="Engstrand L."/>
            <person name="Kristiansson E."/>
            <person name="Moore E."/>
        </authorList>
    </citation>
    <scope>NUCLEOTIDE SEQUENCE [LARGE SCALE GENOMIC DNA]</scope>
    <source>
        <strain evidence="10 11">CCUG 54912</strain>
    </source>
</reference>
<dbReference type="Gene3D" id="3.10.450.70">
    <property type="entry name" value="Disulphide bond isomerase, DsbC/G, N-terminal"/>
    <property type="match status" value="1"/>
</dbReference>
<name>A0A1T0CPT4_9GAMM</name>
<dbReference type="PANTHER" id="PTHR35272:SF3">
    <property type="entry name" value="THIOL:DISULFIDE INTERCHANGE PROTEIN DSBC"/>
    <property type="match status" value="1"/>
</dbReference>
<dbReference type="PROSITE" id="PS51257">
    <property type="entry name" value="PROKAR_LIPOPROTEIN"/>
    <property type="match status" value="1"/>
</dbReference>
<dbReference type="STRING" id="573983.B0681_07560"/>
<dbReference type="InterPro" id="IPR012336">
    <property type="entry name" value="Thioredoxin-like_fold"/>
</dbReference>
<accession>A0A1T0CPT4</accession>
<evidence type="ECO:0000256" key="7">
    <source>
        <dbReference type="RuleBase" id="RU364038"/>
    </source>
</evidence>
<dbReference type="Proteomes" id="UP000190683">
    <property type="component" value="Unassembled WGS sequence"/>
</dbReference>
<dbReference type="CDD" id="cd03020">
    <property type="entry name" value="DsbA_DsbC_DsbG"/>
    <property type="match status" value="1"/>
</dbReference>
<dbReference type="AlphaFoldDB" id="A0A1T0CPT4"/>
<keyword evidence="3 7" id="KW-0732">Signal</keyword>
<dbReference type="InterPro" id="IPR036249">
    <property type="entry name" value="Thioredoxin-like_sf"/>
</dbReference>
<dbReference type="RefSeq" id="WP_078318127.1">
    <property type="nucleotide sequence ID" value="NZ_MUYV01000010.1"/>
</dbReference>
<evidence type="ECO:0000259" key="8">
    <source>
        <dbReference type="Pfam" id="PF10411"/>
    </source>
</evidence>
<feature type="domain" description="Thioredoxin-like fold" evidence="9">
    <location>
        <begin position="136"/>
        <end position="256"/>
    </location>
</feature>
<dbReference type="Pfam" id="PF13098">
    <property type="entry name" value="Thioredoxin_2"/>
    <property type="match status" value="1"/>
</dbReference>
<sequence>MKLSTNSLLTSMLVSTLLLTACGDKTQAKGETATATPVSDKADTAVIKALQDNLDKSGVTIKVTNAIATQMPDMYWVSFDNAPSMFTDKSGTYLIQGQIAKLGDGEPVDIAQSIQGSIAKDLLSQVLESEQIIFTAQGDKKAHIYVFTDPTCHYCQKLHSEIDAITAGGVEVRYLAWPRAQKDVPLAKAIWCSGDRKDALAQAKQGKAINAPDCDNPVEQHMALGHTLGVSGTPAIFTASGMQIGGYIPADELIQLAIEHQ</sequence>
<keyword evidence="6 7" id="KW-0676">Redox-active center</keyword>
<organism evidence="10 11">
    <name type="scientific">Moraxella porci DSM 25326</name>
    <dbReference type="NCBI Taxonomy" id="573983"/>
    <lineage>
        <taxon>Bacteria</taxon>
        <taxon>Pseudomonadati</taxon>
        <taxon>Pseudomonadota</taxon>
        <taxon>Gammaproteobacteria</taxon>
        <taxon>Moraxellales</taxon>
        <taxon>Moraxellaceae</taxon>
        <taxon>Moraxella</taxon>
    </lineage>
</organism>
<keyword evidence="11" id="KW-1185">Reference proteome</keyword>
<comment type="caution">
    <text evidence="10">The sequence shown here is derived from an EMBL/GenBank/DDBJ whole genome shotgun (WGS) entry which is preliminary data.</text>
</comment>
<evidence type="ECO:0000256" key="4">
    <source>
        <dbReference type="ARBA" id="ARBA00022764"/>
    </source>
</evidence>
<evidence type="ECO:0000313" key="10">
    <source>
        <dbReference type="EMBL" id="OOS24356.1"/>
    </source>
</evidence>
<gene>
    <name evidence="10" type="ORF">B0681_07560</name>
</gene>
<dbReference type="InterPro" id="IPR033954">
    <property type="entry name" value="DiS-bond_Isoase_DsbC/G"/>
</dbReference>
<dbReference type="Pfam" id="PF10411">
    <property type="entry name" value="DsbC_N"/>
    <property type="match status" value="1"/>
</dbReference>
<dbReference type="PANTHER" id="PTHR35272">
    <property type="entry name" value="THIOL:DISULFIDE INTERCHANGE PROTEIN DSBC-RELATED"/>
    <property type="match status" value="1"/>
</dbReference>
<evidence type="ECO:0000256" key="6">
    <source>
        <dbReference type="ARBA" id="ARBA00023284"/>
    </source>
</evidence>
<dbReference type="InterPro" id="IPR018950">
    <property type="entry name" value="DiS-bond_isomerase_DsbC/G_N"/>
</dbReference>
<dbReference type="InterPro" id="IPR009094">
    <property type="entry name" value="DiS-bond_isomerase_DsbC/G_N_sf"/>
</dbReference>
<dbReference type="GO" id="GO:0042597">
    <property type="term" value="C:periplasmic space"/>
    <property type="evidence" value="ECO:0007669"/>
    <property type="project" value="UniProtKB-SubCell"/>
</dbReference>
<dbReference type="EMBL" id="MUYV01000010">
    <property type="protein sequence ID" value="OOS24356.1"/>
    <property type="molecule type" value="Genomic_DNA"/>
</dbReference>
<keyword evidence="5" id="KW-1015">Disulfide bond</keyword>
<evidence type="ECO:0000256" key="2">
    <source>
        <dbReference type="ARBA" id="ARBA00009813"/>
    </source>
</evidence>
<dbReference type="SUPFAM" id="SSF54423">
    <property type="entry name" value="DsbC/DsbG N-terminal domain-like"/>
    <property type="match status" value="1"/>
</dbReference>
<evidence type="ECO:0000256" key="5">
    <source>
        <dbReference type="ARBA" id="ARBA00023157"/>
    </source>
</evidence>
<evidence type="ECO:0000256" key="1">
    <source>
        <dbReference type="ARBA" id="ARBA00004418"/>
    </source>
</evidence>
<proteinExistence type="inferred from homology"/>
<evidence type="ECO:0000256" key="3">
    <source>
        <dbReference type="ARBA" id="ARBA00022729"/>
    </source>
</evidence>
<dbReference type="SUPFAM" id="SSF52833">
    <property type="entry name" value="Thioredoxin-like"/>
    <property type="match status" value="1"/>
</dbReference>
<keyword evidence="4 7" id="KW-0574">Periplasm</keyword>
<evidence type="ECO:0000259" key="9">
    <source>
        <dbReference type="Pfam" id="PF13098"/>
    </source>
</evidence>
<protein>
    <recommendedName>
        <fullName evidence="7">Thiol:disulfide interchange protein</fullName>
    </recommendedName>
</protein>
<dbReference type="InterPro" id="IPR051470">
    <property type="entry name" value="Thiol:disulfide_interchange"/>
</dbReference>
<comment type="function">
    <text evidence="7">Required for disulfide bond formation in some periplasmic proteins. Acts by transferring its disulfide bond to other proteins and is reduced in the process.</text>
</comment>
<comment type="subcellular location">
    <subcellularLocation>
        <location evidence="1 7">Periplasm</location>
    </subcellularLocation>
</comment>
<evidence type="ECO:0000313" key="11">
    <source>
        <dbReference type="Proteomes" id="UP000190683"/>
    </source>
</evidence>
<comment type="similarity">
    <text evidence="2 7">Belongs to the thioredoxin family. DsbC subfamily.</text>
</comment>